<proteinExistence type="predicted"/>
<comment type="caution">
    <text evidence="1">The sequence shown here is derived from an EMBL/GenBank/DDBJ whole genome shotgun (WGS) entry which is preliminary data.</text>
</comment>
<sequence>MLIGTSPAGKSAVFILTGSHQFAWFEAEGANRWTGLVFAGVRIEVDETSVFSAEYSRAVPGNLVREGTTLAVRAKAQSFGGSDFVVLERNLPATGDLSTGFSKWQIVLGSGSEKRVLYRAGLAAETV</sequence>
<protein>
    <submittedName>
        <fullName evidence="1">Uncharacterized protein</fullName>
    </submittedName>
</protein>
<name>A0A246I6T7_STEMA</name>
<accession>A0A246I6T7</accession>
<gene>
    <name evidence="1" type="ORF">CEE63_10220</name>
</gene>
<dbReference type="AlphaFoldDB" id="A0A246I6T7"/>
<evidence type="ECO:0000313" key="1">
    <source>
        <dbReference type="EMBL" id="OWQ74519.1"/>
    </source>
</evidence>
<organism evidence="1 2">
    <name type="scientific">Stenotrophomonas maltophilia</name>
    <name type="common">Pseudomonas maltophilia</name>
    <name type="synonym">Xanthomonas maltophilia</name>
    <dbReference type="NCBI Taxonomy" id="40324"/>
    <lineage>
        <taxon>Bacteria</taxon>
        <taxon>Pseudomonadati</taxon>
        <taxon>Pseudomonadota</taxon>
        <taxon>Gammaproteobacteria</taxon>
        <taxon>Lysobacterales</taxon>
        <taxon>Lysobacteraceae</taxon>
        <taxon>Stenotrophomonas</taxon>
        <taxon>Stenotrophomonas maltophilia group</taxon>
    </lineage>
</organism>
<dbReference type="Proteomes" id="UP000197090">
    <property type="component" value="Unassembled WGS sequence"/>
</dbReference>
<evidence type="ECO:0000313" key="2">
    <source>
        <dbReference type="Proteomes" id="UP000197090"/>
    </source>
</evidence>
<reference evidence="1 2" key="1">
    <citation type="submission" date="2017-06" db="EMBL/GenBank/DDBJ databases">
        <authorList>
            <person name="Kim H.J."/>
            <person name="Triplett B.A."/>
        </authorList>
    </citation>
    <scope>NUCLEOTIDE SEQUENCE [LARGE SCALE GENOMIC DNA]</scope>
    <source>
        <strain evidence="1 2">594</strain>
    </source>
</reference>
<dbReference type="EMBL" id="NIVX01000069">
    <property type="protein sequence ID" value="OWQ74519.1"/>
    <property type="molecule type" value="Genomic_DNA"/>
</dbReference>